<gene>
    <name evidence="1" type="ORF">Pyn_18864</name>
</gene>
<evidence type="ECO:0000313" key="1">
    <source>
        <dbReference type="EMBL" id="PQP92032.1"/>
    </source>
</evidence>
<dbReference type="AlphaFoldDB" id="A0A314XFK3"/>
<reference evidence="1 2" key="1">
    <citation type="submission" date="2018-02" db="EMBL/GenBank/DDBJ databases">
        <title>Draft genome of wild Prunus yedoensis var. nudiflora.</title>
        <authorList>
            <person name="Baek S."/>
            <person name="Kim J.-H."/>
            <person name="Choi K."/>
            <person name="Kim G.-B."/>
            <person name="Cho A."/>
            <person name="Jang H."/>
            <person name="Shin C.-H."/>
            <person name="Yu H.-J."/>
            <person name="Mun J.-H."/>
        </authorList>
    </citation>
    <scope>NUCLEOTIDE SEQUENCE [LARGE SCALE GENOMIC DNA]</scope>
    <source>
        <strain evidence="2">cv. Jeju island</strain>
        <tissue evidence="1">Leaf</tissue>
    </source>
</reference>
<sequence>MEVSREAVEAIGYREALDGNVKGNAIKEGLFMMSKRTRGKTCLKACLDCGGGCCGAAAKDLGCGATADVTSRGGTYIT</sequence>
<comment type="caution">
    <text evidence="1">The sequence shown here is derived from an EMBL/GenBank/DDBJ whole genome shotgun (WGS) entry which is preliminary data.</text>
</comment>
<dbReference type="Proteomes" id="UP000250321">
    <property type="component" value="Unassembled WGS sequence"/>
</dbReference>
<keyword evidence="2" id="KW-1185">Reference proteome</keyword>
<evidence type="ECO:0000313" key="2">
    <source>
        <dbReference type="Proteomes" id="UP000250321"/>
    </source>
</evidence>
<organism evidence="1 2">
    <name type="scientific">Prunus yedoensis var. nudiflora</name>
    <dbReference type="NCBI Taxonomy" id="2094558"/>
    <lineage>
        <taxon>Eukaryota</taxon>
        <taxon>Viridiplantae</taxon>
        <taxon>Streptophyta</taxon>
        <taxon>Embryophyta</taxon>
        <taxon>Tracheophyta</taxon>
        <taxon>Spermatophyta</taxon>
        <taxon>Magnoliopsida</taxon>
        <taxon>eudicotyledons</taxon>
        <taxon>Gunneridae</taxon>
        <taxon>Pentapetalae</taxon>
        <taxon>rosids</taxon>
        <taxon>fabids</taxon>
        <taxon>Rosales</taxon>
        <taxon>Rosaceae</taxon>
        <taxon>Amygdaloideae</taxon>
        <taxon>Amygdaleae</taxon>
        <taxon>Prunus</taxon>
    </lineage>
</organism>
<accession>A0A314XFK3</accession>
<protein>
    <submittedName>
        <fullName evidence="1">Uncharacterized protein</fullName>
    </submittedName>
</protein>
<dbReference type="EMBL" id="PJQY01002626">
    <property type="protein sequence ID" value="PQP92032.1"/>
    <property type="molecule type" value="Genomic_DNA"/>
</dbReference>
<proteinExistence type="predicted"/>
<name>A0A314XFK3_PRUYE</name>